<dbReference type="AlphaFoldDB" id="A0A1I2RNJ8"/>
<dbReference type="PANTHER" id="PTHR43179">
    <property type="entry name" value="RHAMNOSYLTRANSFERASE WBBL"/>
    <property type="match status" value="1"/>
</dbReference>
<proteinExistence type="predicted"/>
<organism evidence="2 3">
    <name type="scientific">Methylobacterium gossipiicola</name>
    <dbReference type="NCBI Taxonomy" id="582675"/>
    <lineage>
        <taxon>Bacteria</taxon>
        <taxon>Pseudomonadati</taxon>
        <taxon>Pseudomonadota</taxon>
        <taxon>Alphaproteobacteria</taxon>
        <taxon>Hyphomicrobiales</taxon>
        <taxon>Methylobacteriaceae</taxon>
        <taxon>Methylobacterium</taxon>
    </lineage>
</organism>
<dbReference type="InterPro" id="IPR001173">
    <property type="entry name" value="Glyco_trans_2-like"/>
</dbReference>
<feature type="domain" description="Glycosyltransferase 2-like" evidence="1">
    <location>
        <begin position="46"/>
        <end position="168"/>
    </location>
</feature>
<reference evidence="3" key="1">
    <citation type="submission" date="2016-10" db="EMBL/GenBank/DDBJ databases">
        <authorList>
            <person name="Varghese N."/>
            <person name="Submissions S."/>
        </authorList>
    </citation>
    <scope>NUCLEOTIDE SEQUENCE [LARGE SCALE GENOMIC DNA]</scope>
    <source>
        <strain evidence="3">Gh-105</strain>
    </source>
</reference>
<evidence type="ECO:0000259" key="1">
    <source>
        <dbReference type="Pfam" id="PF00535"/>
    </source>
</evidence>
<evidence type="ECO:0000313" key="3">
    <source>
        <dbReference type="Proteomes" id="UP000199229"/>
    </source>
</evidence>
<dbReference type="RefSeq" id="WP_091968972.1">
    <property type="nucleotide sequence ID" value="NZ_FOPM01000003.1"/>
</dbReference>
<dbReference type="SUPFAM" id="SSF53448">
    <property type="entry name" value="Nucleotide-diphospho-sugar transferases"/>
    <property type="match status" value="1"/>
</dbReference>
<gene>
    <name evidence="2" type="ORF">SAMN05192565_10340</name>
</gene>
<accession>A0A1I2RNJ8</accession>
<keyword evidence="3" id="KW-1185">Reference proteome</keyword>
<dbReference type="Pfam" id="PF13692">
    <property type="entry name" value="Glyco_trans_1_4"/>
    <property type="match status" value="1"/>
</dbReference>
<dbReference type="STRING" id="582675.SAMN05192565_10340"/>
<dbReference type="SUPFAM" id="SSF53756">
    <property type="entry name" value="UDP-Glycosyltransferase/glycogen phosphorylase"/>
    <property type="match status" value="1"/>
</dbReference>
<dbReference type="Pfam" id="PF00535">
    <property type="entry name" value="Glycos_transf_2"/>
    <property type="match status" value="1"/>
</dbReference>
<protein>
    <submittedName>
        <fullName evidence="2">Glycosyltransferase, GT2 family</fullName>
    </submittedName>
</protein>
<dbReference type="Gene3D" id="3.90.550.10">
    <property type="entry name" value="Spore Coat Polysaccharide Biosynthesis Protein SpsA, Chain A"/>
    <property type="match status" value="1"/>
</dbReference>
<dbReference type="GO" id="GO:0016740">
    <property type="term" value="F:transferase activity"/>
    <property type="evidence" value="ECO:0007669"/>
    <property type="project" value="UniProtKB-KW"/>
</dbReference>
<dbReference type="OrthoDB" id="9783791at2"/>
<keyword evidence="2" id="KW-0808">Transferase</keyword>
<dbReference type="EMBL" id="FOPM01000003">
    <property type="protein sequence ID" value="SFG42234.1"/>
    <property type="molecule type" value="Genomic_DNA"/>
</dbReference>
<dbReference type="PANTHER" id="PTHR43179:SF7">
    <property type="entry name" value="RHAMNOSYLTRANSFERASE WBBL"/>
    <property type="match status" value="1"/>
</dbReference>
<name>A0A1I2RNJ8_9HYPH</name>
<dbReference type="Gene3D" id="3.40.50.2000">
    <property type="entry name" value="Glycogen Phosphorylase B"/>
    <property type="match status" value="1"/>
</dbReference>
<evidence type="ECO:0000313" key="2">
    <source>
        <dbReference type="EMBL" id="SFG42234.1"/>
    </source>
</evidence>
<dbReference type="InterPro" id="IPR029044">
    <property type="entry name" value="Nucleotide-diphossugar_trans"/>
</dbReference>
<dbReference type="CDD" id="cd04186">
    <property type="entry name" value="GT_2_like_c"/>
    <property type="match status" value="1"/>
</dbReference>
<dbReference type="Proteomes" id="UP000199229">
    <property type="component" value="Unassembled WGS sequence"/>
</dbReference>
<sequence>MTSPVEAVDAAAGRKAALAEAALLWNALFLNDARIAFRAEATPRVSIVIVARGARHMLAWTLYRLAAGQVLSGVPFEVIVVDNASDSETRALYGRVDGATVLLNDANIGFGPACNAGAARARGDYLLFLNPDVDLMPGALRALLDTFEEFDHVGIAGARLVFPGGLLQEAGANFRDDAQTTHPYGRGGADPFAPEASFAREVGYVSGAVLLIEAGLFRQLGGFDDWFAPAYFEDTDLCVRCHQAGRRVIYQPRAIAIHVENVTSARRDDVEQLLDRNRARFRERHAAWLFGQGPQRTGFAARDHDPWTLRILYVEDRAPHLDLGAGLPRANAILNAMAELGYAVTFASIHGEREEAARLYRDLSTRIEIVEPCGEAGLRDLVRERPDYYDVLWVSRPPNIERVCGVLHDLGLTPRDVGRTRVVFDTEAVFALRDFVTEALAGAPANGPALARACVREIRRFAVADHVVCVSEGEARVLRAHGVPNATVLGHALVANDAAPGFTARDGFVFLGSLAREGEPNIDSLDWFFANVWPLLRARLPAAHVTVVGAVAPSIRERLAGEGVRILGRVDDVGPVLDAARVALAPTRFAAGIPHKVHETVAHGLPGVVTPILAEQLGWPDGTGSLVRDWRDPEGFAEALADLHTDEALWTGVQAAGLARIRHECDPATYARTLRTLCEAPTFA</sequence>